<organism evidence="1 2">
    <name type="scientific">Goodea atripinnis</name>
    <dbReference type="NCBI Taxonomy" id="208336"/>
    <lineage>
        <taxon>Eukaryota</taxon>
        <taxon>Metazoa</taxon>
        <taxon>Chordata</taxon>
        <taxon>Craniata</taxon>
        <taxon>Vertebrata</taxon>
        <taxon>Euteleostomi</taxon>
        <taxon>Actinopterygii</taxon>
        <taxon>Neopterygii</taxon>
        <taxon>Teleostei</taxon>
        <taxon>Neoteleostei</taxon>
        <taxon>Acanthomorphata</taxon>
        <taxon>Ovalentaria</taxon>
        <taxon>Atherinomorphae</taxon>
        <taxon>Cyprinodontiformes</taxon>
        <taxon>Goodeidae</taxon>
        <taxon>Goodea</taxon>
    </lineage>
</organism>
<accession>A0ABV0P124</accession>
<reference evidence="1 2" key="1">
    <citation type="submission" date="2021-06" db="EMBL/GenBank/DDBJ databases">
        <authorList>
            <person name="Palmer J.M."/>
        </authorList>
    </citation>
    <scope>NUCLEOTIDE SEQUENCE [LARGE SCALE GENOMIC DNA]</scope>
    <source>
        <strain evidence="1 2">GA_2019</strain>
        <tissue evidence="1">Muscle</tissue>
    </source>
</reference>
<gene>
    <name evidence="1" type="ORF">GOODEAATRI_003105</name>
</gene>
<keyword evidence="2" id="KW-1185">Reference proteome</keyword>
<comment type="caution">
    <text evidence="1">The sequence shown here is derived from an EMBL/GenBank/DDBJ whole genome shotgun (WGS) entry which is preliminary data.</text>
</comment>
<dbReference type="EMBL" id="JAHRIO010060086">
    <property type="protein sequence ID" value="MEQ2177399.1"/>
    <property type="molecule type" value="Genomic_DNA"/>
</dbReference>
<protein>
    <submittedName>
        <fullName evidence="1">Uncharacterized protein</fullName>
    </submittedName>
</protein>
<sequence length="120" mass="14056">MKLCLSPALSPPYCILVTICLPVRLLEGLRREYQQARAAPGYEELEAARRRVLEHDPNRPEESFDLLLYTRKLRILRLRIYSHLSPILNKDFFLRLTHKGFRYPQRRGAGRPVLLSCRPA</sequence>
<dbReference type="Proteomes" id="UP001476798">
    <property type="component" value="Unassembled WGS sequence"/>
</dbReference>
<proteinExistence type="predicted"/>
<evidence type="ECO:0000313" key="2">
    <source>
        <dbReference type="Proteomes" id="UP001476798"/>
    </source>
</evidence>
<evidence type="ECO:0000313" key="1">
    <source>
        <dbReference type="EMBL" id="MEQ2177399.1"/>
    </source>
</evidence>
<name>A0ABV0P124_9TELE</name>